<name>A0A8S9SEW8_BRACR</name>
<comment type="caution">
    <text evidence="1">The sequence shown here is derived from an EMBL/GenBank/DDBJ whole genome shotgun (WGS) entry which is preliminary data.</text>
</comment>
<dbReference type="Proteomes" id="UP000712600">
    <property type="component" value="Unassembled WGS sequence"/>
</dbReference>
<proteinExistence type="predicted"/>
<protein>
    <submittedName>
        <fullName evidence="1">Uncharacterized protein</fullName>
    </submittedName>
</protein>
<evidence type="ECO:0000313" key="1">
    <source>
        <dbReference type="EMBL" id="KAF3598630.1"/>
    </source>
</evidence>
<organism evidence="1 2">
    <name type="scientific">Brassica cretica</name>
    <name type="common">Mustard</name>
    <dbReference type="NCBI Taxonomy" id="69181"/>
    <lineage>
        <taxon>Eukaryota</taxon>
        <taxon>Viridiplantae</taxon>
        <taxon>Streptophyta</taxon>
        <taxon>Embryophyta</taxon>
        <taxon>Tracheophyta</taxon>
        <taxon>Spermatophyta</taxon>
        <taxon>Magnoliopsida</taxon>
        <taxon>eudicotyledons</taxon>
        <taxon>Gunneridae</taxon>
        <taxon>Pentapetalae</taxon>
        <taxon>rosids</taxon>
        <taxon>malvids</taxon>
        <taxon>Brassicales</taxon>
        <taxon>Brassicaceae</taxon>
        <taxon>Brassiceae</taxon>
        <taxon>Brassica</taxon>
    </lineage>
</organism>
<reference evidence="1" key="1">
    <citation type="submission" date="2019-12" db="EMBL/GenBank/DDBJ databases">
        <title>Genome sequencing and annotation of Brassica cretica.</title>
        <authorList>
            <person name="Studholme D.J."/>
            <person name="Sarris P."/>
        </authorList>
    </citation>
    <scope>NUCLEOTIDE SEQUENCE</scope>
    <source>
        <strain evidence="1">PFS-109/04</strain>
        <tissue evidence="1">Leaf</tissue>
    </source>
</reference>
<dbReference type="EMBL" id="QGKX02000004">
    <property type="protein sequence ID" value="KAF3598630.1"/>
    <property type="molecule type" value="Genomic_DNA"/>
</dbReference>
<dbReference type="AlphaFoldDB" id="A0A8S9SEW8"/>
<accession>A0A8S9SEW8</accession>
<evidence type="ECO:0000313" key="2">
    <source>
        <dbReference type="Proteomes" id="UP000712600"/>
    </source>
</evidence>
<sequence length="171" mass="18004">MVPFREDLAGLVESVGSMQSDGCIATSKSILGGLTDLIPCSHGDSGRLCCAEAARIESAVFFIKPSASPTITRCLLAAASTRSAQLRKPLLLHESCHRFFCLTSSVPARTLCLLAVASVGSGQFRLCVCCSRGVALEGPVVSAVVRGRGVKAVRLRLTFQHLSSPLEGFLP</sequence>
<gene>
    <name evidence="1" type="ORF">F2Q69_00033840</name>
</gene>